<gene>
    <name evidence="6" type="ORF">U732_2420</name>
</gene>
<dbReference type="FunFam" id="3.40.50.300:FF:000032">
    <property type="entry name" value="Export ABC transporter ATP-binding protein"/>
    <property type="match status" value="1"/>
</dbReference>
<name>A0A0C1TYR8_9CLOT</name>
<protein>
    <submittedName>
        <fullName evidence="6">ABC transporter family protein</fullName>
    </submittedName>
</protein>
<evidence type="ECO:0000256" key="4">
    <source>
        <dbReference type="ARBA" id="ARBA00022840"/>
    </source>
</evidence>
<dbReference type="GO" id="GO:0005524">
    <property type="term" value="F:ATP binding"/>
    <property type="evidence" value="ECO:0007669"/>
    <property type="project" value="UniProtKB-KW"/>
</dbReference>
<comment type="similarity">
    <text evidence="1">Belongs to the ABC transporter superfamily.</text>
</comment>
<dbReference type="Proteomes" id="UP000031366">
    <property type="component" value="Unassembled WGS sequence"/>
</dbReference>
<reference evidence="6 7" key="1">
    <citation type="journal article" date="2015" name="Infect. Genet. Evol.">
        <title>Genomic sequences of six botulinum neurotoxin-producing strains representing three clostridial species illustrate the mobility and diversity of botulinum neurotoxin genes.</title>
        <authorList>
            <person name="Smith T.J."/>
            <person name="Hill K.K."/>
            <person name="Xie G."/>
            <person name="Foley B.T."/>
            <person name="Williamson C.H."/>
            <person name="Foster J.T."/>
            <person name="Johnson S.L."/>
            <person name="Chertkov O."/>
            <person name="Teshima H."/>
            <person name="Gibbons H.S."/>
            <person name="Johnsky L.A."/>
            <person name="Karavis M.A."/>
            <person name="Smith L.A."/>
        </authorList>
    </citation>
    <scope>NUCLEOTIDE SEQUENCE [LARGE SCALE GENOMIC DNA]</scope>
    <source>
        <strain evidence="6 7">CDC 2741</strain>
    </source>
</reference>
<evidence type="ECO:0000256" key="3">
    <source>
        <dbReference type="ARBA" id="ARBA00022741"/>
    </source>
</evidence>
<keyword evidence="7" id="KW-1185">Reference proteome</keyword>
<dbReference type="GO" id="GO:0016887">
    <property type="term" value="F:ATP hydrolysis activity"/>
    <property type="evidence" value="ECO:0007669"/>
    <property type="project" value="InterPro"/>
</dbReference>
<dbReference type="PANTHER" id="PTHR42798:SF7">
    <property type="entry name" value="ALPHA-D-RIBOSE 1-METHYLPHOSPHONATE 5-TRIPHOSPHATE SYNTHASE SUBUNIT PHNL"/>
    <property type="match status" value="1"/>
</dbReference>
<dbReference type="RefSeq" id="WP_039634760.1">
    <property type="nucleotide sequence ID" value="NZ_AYSO01000018.1"/>
</dbReference>
<evidence type="ECO:0000259" key="5">
    <source>
        <dbReference type="PROSITE" id="PS50893"/>
    </source>
</evidence>
<sequence length="249" mass="28244">MNLLELKEIYKVYGEGIIALKNINLSIEKGDFLTVMGPSGSGKSTLLKIASTVLEPSAGKMKINGSDIKFKKDEELILNRRRNLGFVFQDFKLLEELNVEDNIILPLVLEGKKQKFIKEKLLRYSELLGIEKILKKNIINLSGGEKQQVAIARALINDPMMIFVDEGTGKLDFNTSQNILKLFQKINKELKTTIFMVTHDPYVASFSERVVFLRDGEIYNEIYSGDSKKDFYKSILDVISFLGGKTHEI</sequence>
<evidence type="ECO:0000256" key="2">
    <source>
        <dbReference type="ARBA" id="ARBA00022448"/>
    </source>
</evidence>
<dbReference type="PANTHER" id="PTHR42798">
    <property type="entry name" value="LIPOPROTEIN-RELEASING SYSTEM ATP-BINDING PROTEIN LOLD"/>
    <property type="match status" value="1"/>
</dbReference>
<dbReference type="SMART" id="SM00382">
    <property type="entry name" value="AAA"/>
    <property type="match status" value="1"/>
</dbReference>
<evidence type="ECO:0000313" key="6">
    <source>
        <dbReference type="EMBL" id="KIE45819.1"/>
    </source>
</evidence>
<dbReference type="EMBL" id="AYSO01000018">
    <property type="protein sequence ID" value="KIE45819.1"/>
    <property type="molecule type" value="Genomic_DNA"/>
</dbReference>
<dbReference type="GO" id="GO:0022857">
    <property type="term" value="F:transmembrane transporter activity"/>
    <property type="evidence" value="ECO:0007669"/>
    <property type="project" value="UniProtKB-ARBA"/>
</dbReference>
<evidence type="ECO:0000313" key="7">
    <source>
        <dbReference type="Proteomes" id="UP000031366"/>
    </source>
</evidence>
<comment type="caution">
    <text evidence="6">The sequence shown here is derived from an EMBL/GenBank/DDBJ whole genome shotgun (WGS) entry which is preliminary data.</text>
</comment>
<keyword evidence="4" id="KW-0067">ATP-binding</keyword>
<dbReference type="STRING" id="29341.RSJ17_02525"/>
<dbReference type="InterPro" id="IPR027417">
    <property type="entry name" value="P-loop_NTPase"/>
</dbReference>
<keyword evidence="3" id="KW-0547">Nucleotide-binding</keyword>
<keyword evidence="2" id="KW-0813">Transport</keyword>
<proteinExistence type="inferred from homology"/>
<evidence type="ECO:0000256" key="1">
    <source>
        <dbReference type="ARBA" id="ARBA00005417"/>
    </source>
</evidence>
<dbReference type="GO" id="GO:0098796">
    <property type="term" value="C:membrane protein complex"/>
    <property type="evidence" value="ECO:0007669"/>
    <property type="project" value="UniProtKB-ARBA"/>
</dbReference>
<dbReference type="InterPro" id="IPR003439">
    <property type="entry name" value="ABC_transporter-like_ATP-bd"/>
</dbReference>
<dbReference type="Pfam" id="PF00005">
    <property type="entry name" value="ABC_tran"/>
    <property type="match status" value="1"/>
</dbReference>
<dbReference type="InterPro" id="IPR003593">
    <property type="entry name" value="AAA+_ATPase"/>
</dbReference>
<organism evidence="6 7">
    <name type="scientific">Clostridium argentinense CDC 2741</name>
    <dbReference type="NCBI Taxonomy" id="1418104"/>
    <lineage>
        <taxon>Bacteria</taxon>
        <taxon>Bacillati</taxon>
        <taxon>Bacillota</taxon>
        <taxon>Clostridia</taxon>
        <taxon>Eubacteriales</taxon>
        <taxon>Clostridiaceae</taxon>
        <taxon>Clostridium</taxon>
    </lineage>
</organism>
<accession>A0A0C1TYR8</accession>
<dbReference type="AlphaFoldDB" id="A0A0C1TYR8"/>
<dbReference type="Gene3D" id="3.40.50.300">
    <property type="entry name" value="P-loop containing nucleotide triphosphate hydrolases"/>
    <property type="match status" value="1"/>
</dbReference>
<dbReference type="PROSITE" id="PS50893">
    <property type="entry name" value="ABC_TRANSPORTER_2"/>
    <property type="match status" value="1"/>
</dbReference>
<dbReference type="InterPro" id="IPR017911">
    <property type="entry name" value="MacB-like_ATP-bd"/>
</dbReference>
<dbReference type="SUPFAM" id="SSF52540">
    <property type="entry name" value="P-loop containing nucleoside triphosphate hydrolases"/>
    <property type="match status" value="1"/>
</dbReference>
<feature type="domain" description="ABC transporter" evidence="5">
    <location>
        <begin position="4"/>
        <end position="240"/>
    </location>
</feature>
<dbReference type="CDD" id="cd03255">
    <property type="entry name" value="ABC_MJ0796_LolCDE_FtsE"/>
    <property type="match status" value="1"/>
</dbReference>
<dbReference type="OrthoDB" id="9791546at2"/>